<feature type="transmembrane region" description="Helical" evidence="1">
    <location>
        <begin position="52"/>
        <end position="74"/>
    </location>
</feature>
<keyword evidence="1" id="KW-0472">Membrane</keyword>
<organism evidence="2 3">
    <name type="scientific">Vibrio owensii</name>
    <dbReference type="NCBI Taxonomy" id="696485"/>
    <lineage>
        <taxon>Bacteria</taxon>
        <taxon>Pseudomonadati</taxon>
        <taxon>Pseudomonadota</taxon>
        <taxon>Gammaproteobacteria</taxon>
        <taxon>Vibrionales</taxon>
        <taxon>Vibrionaceae</taxon>
        <taxon>Vibrio</taxon>
    </lineage>
</organism>
<evidence type="ECO:0000313" key="3">
    <source>
        <dbReference type="Proteomes" id="UP000272136"/>
    </source>
</evidence>
<keyword evidence="1" id="KW-1133">Transmembrane helix</keyword>
<evidence type="ECO:0000313" key="2">
    <source>
        <dbReference type="EMBL" id="AYO14845.1"/>
    </source>
</evidence>
<reference evidence="2 3" key="1">
    <citation type="submission" date="2018-10" db="EMBL/GenBank/DDBJ databases">
        <title>Whole Genome of Vibrio owensii strain 170502, isolated from Acute Hepatopancreatic Necrosis Disease (AHPND) shrimp.</title>
        <authorList>
            <person name="Yan M."/>
            <person name="Wang X."/>
            <person name="Wang Y."/>
        </authorList>
    </citation>
    <scope>NUCLEOTIDE SEQUENCE [LARGE SCALE GENOMIC DNA]</scope>
    <source>
        <strain evidence="2 3">1700302</strain>
    </source>
</reference>
<sequence>MFVVKLETGTVQASADTIILLYIQQPKLYLNHQKASNSSSRRVSVLGCRQNFVRIALILTYLAFCQHVFICLGLNPLPKLIHSLTTSVIHKMNAK</sequence>
<protein>
    <submittedName>
        <fullName evidence="2">Uncharacterized protein</fullName>
    </submittedName>
</protein>
<dbReference type="EMBL" id="CP033137">
    <property type="protein sequence ID" value="AYO14845.1"/>
    <property type="molecule type" value="Genomic_DNA"/>
</dbReference>
<keyword evidence="1" id="KW-0812">Transmembrane</keyword>
<keyword evidence="3" id="KW-1185">Reference proteome</keyword>
<evidence type="ECO:0000256" key="1">
    <source>
        <dbReference type="SAM" id="Phobius"/>
    </source>
</evidence>
<proteinExistence type="predicted"/>
<name>A0ABM6ZH36_9VIBR</name>
<accession>A0ABM6ZH36</accession>
<gene>
    <name evidence="2" type="ORF">D0812_10645</name>
</gene>
<dbReference type="Proteomes" id="UP000272136">
    <property type="component" value="Chromosome 1"/>
</dbReference>